<keyword evidence="3" id="KW-1185">Reference proteome</keyword>
<evidence type="ECO:0000313" key="3">
    <source>
        <dbReference type="Proteomes" id="UP000256305"/>
    </source>
</evidence>
<dbReference type="EMBL" id="QUAE01000013">
    <property type="protein sequence ID" value="REJ08156.1"/>
    <property type="molecule type" value="Genomic_DNA"/>
</dbReference>
<evidence type="ECO:0000256" key="1">
    <source>
        <dbReference type="SAM" id="Phobius"/>
    </source>
</evidence>
<proteinExistence type="predicted"/>
<feature type="transmembrane region" description="Helical" evidence="1">
    <location>
        <begin position="12"/>
        <end position="34"/>
    </location>
</feature>
<accession>A0A3E0J5H1</accession>
<keyword evidence="1" id="KW-0472">Membrane</keyword>
<keyword evidence="1" id="KW-1133">Transmembrane helix</keyword>
<name>A0A3E0J5H1_9BACI</name>
<keyword evidence="1" id="KW-0812">Transmembrane</keyword>
<organism evidence="2 3">
    <name type="scientific">Halobacillus trueperi</name>
    <dbReference type="NCBI Taxonomy" id="156205"/>
    <lineage>
        <taxon>Bacteria</taxon>
        <taxon>Bacillati</taxon>
        <taxon>Bacillota</taxon>
        <taxon>Bacilli</taxon>
        <taxon>Bacillales</taxon>
        <taxon>Bacillaceae</taxon>
        <taxon>Halobacillus</taxon>
    </lineage>
</organism>
<dbReference type="Proteomes" id="UP000256305">
    <property type="component" value="Unassembled WGS sequence"/>
</dbReference>
<gene>
    <name evidence="2" type="ORF">DYE48_14700</name>
</gene>
<evidence type="ECO:0000313" key="2">
    <source>
        <dbReference type="EMBL" id="REJ08156.1"/>
    </source>
</evidence>
<protein>
    <submittedName>
        <fullName evidence="2">DUF4190 domain-containing protein</fullName>
    </submittedName>
</protein>
<feature type="transmembrane region" description="Helical" evidence="1">
    <location>
        <begin position="55"/>
        <end position="78"/>
    </location>
</feature>
<dbReference type="AlphaFoldDB" id="A0A3E0J5H1"/>
<reference evidence="2 3" key="1">
    <citation type="submission" date="2018-08" db="EMBL/GenBank/DDBJ databases">
        <title>Genome sequence of Halobacillus trueperi KCTC 3686.</title>
        <authorList>
            <person name="Cho K.H."/>
            <person name="Kwak M.-J."/>
            <person name="Kim B.-Y."/>
            <person name="Chun J."/>
        </authorList>
    </citation>
    <scope>NUCLEOTIDE SEQUENCE [LARGE SCALE GENOMIC DNA]</scope>
    <source>
        <strain evidence="2 3">KCTC 3686</strain>
    </source>
</reference>
<comment type="caution">
    <text evidence="2">The sequence shown here is derived from an EMBL/GenBank/DDBJ whole genome shotgun (WGS) entry which is preliminary data.</text>
</comment>
<sequence length="85" mass="9460">MYQKAVTSCVFGIMSIFLPFIGIILGWVGILFANKALGKLSTEEPGYRFALGGKVCSILGICLQFCILIFILAAYFFFMNLNLFM</sequence>